<dbReference type="InterPro" id="IPR027363">
    <property type="entry name" value="M1Pi_N"/>
</dbReference>
<comment type="caution">
    <text evidence="2">The sequence shown here is derived from an EMBL/GenBank/DDBJ whole genome shotgun (WGS) entry which is preliminary data.</text>
</comment>
<dbReference type="SUPFAM" id="SSF100950">
    <property type="entry name" value="NagB/RpiA/CoA transferase-like"/>
    <property type="match status" value="1"/>
</dbReference>
<proteinExistence type="inferred from homology"/>
<dbReference type="InterPro" id="IPR037171">
    <property type="entry name" value="NagB/RpiA_transferase-like"/>
</dbReference>
<dbReference type="AlphaFoldDB" id="A0A7X2PDR4"/>
<dbReference type="Gene3D" id="1.20.120.420">
    <property type="entry name" value="translation initiation factor eif-2b, domain 1"/>
    <property type="match status" value="1"/>
</dbReference>
<dbReference type="Pfam" id="PF01008">
    <property type="entry name" value="IF-2B"/>
    <property type="match status" value="1"/>
</dbReference>
<reference evidence="2 3" key="1">
    <citation type="submission" date="2019-08" db="EMBL/GenBank/DDBJ databases">
        <title>In-depth cultivation of the pig gut microbiome towards novel bacterial diversity and tailored functional studies.</title>
        <authorList>
            <person name="Wylensek D."/>
            <person name="Hitch T.C.A."/>
            <person name="Clavel T."/>
        </authorList>
    </citation>
    <scope>NUCLEOTIDE SEQUENCE [LARGE SCALE GENOMIC DNA]</scope>
    <source>
        <strain evidence="2 3">NM-380-WT-3C1</strain>
    </source>
</reference>
<dbReference type="RefSeq" id="WP_154426344.1">
    <property type="nucleotide sequence ID" value="NZ_VUNN01000022.1"/>
</dbReference>
<sequence>MERADKDLAFMLKYENVAWYEDGKVRVLDRRVYPAKVEFVICESTQEVAKAIKDMVTQSTGPYTLAPMGMALAAYECRLMSESEQIEYLKQASVIISTSRPTTAKRMAMLTESCIPVAAKALAEGKKADEAIRDHVVEMNNARYNRVRQAAKYLVSKFPKNGKVMTQCYAETILGMMLLECREQGNNIKLFCPETRPYFQGARFTSTVCYQMGFDTTLITDNMPAFVMTKEKIDVFTCAADAISCDGYVFNKVGTSQIAICANHFNIPVYVSGAPDIGHPTFDTVTIEMRDPSFSLQAMGVRTAIEGIKGYYPAFDMTPPELITGIVTNKGIFEPTKLNDYFKDNQPYELTV</sequence>
<keyword evidence="2" id="KW-0413">Isomerase</keyword>
<accession>A0A7X2PDR4</accession>
<organism evidence="2 3">
    <name type="scientific">Bullifex porci</name>
    <dbReference type="NCBI Taxonomy" id="2606638"/>
    <lineage>
        <taxon>Bacteria</taxon>
        <taxon>Pseudomonadati</taxon>
        <taxon>Spirochaetota</taxon>
        <taxon>Spirochaetia</taxon>
        <taxon>Spirochaetales</taxon>
        <taxon>Spirochaetaceae</taxon>
        <taxon>Bullifex</taxon>
    </lineage>
</organism>
<keyword evidence="3" id="KW-1185">Reference proteome</keyword>
<dbReference type="InterPro" id="IPR042529">
    <property type="entry name" value="IF_2B-like_C"/>
</dbReference>
<dbReference type="PANTHER" id="PTHR43475:SF1">
    <property type="entry name" value="METHYLTHIORIBOSE-1-PHOSPHATE ISOMERASE"/>
    <property type="match status" value="1"/>
</dbReference>
<dbReference type="Gene3D" id="3.40.50.10470">
    <property type="entry name" value="Translation initiation factor eif-2b, domain 2"/>
    <property type="match status" value="1"/>
</dbReference>
<name>A0A7X2PDR4_9SPIO</name>
<dbReference type="Proteomes" id="UP000460549">
    <property type="component" value="Unassembled WGS sequence"/>
</dbReference>
<comment type="similarity">
    <text evidence="1">Belongs to the eIF-2B alpha/beta/delta subunits family.</text>
</comment>
<evidence type="ECO:0000256" key="1">
    <source>
        <dbReference type="RuleBase" id="RU003814"/>
    </source>
</evidence>
<evidence type="ECO:0000313" key="2">
    <source>
        <dbReference type="EMBL" id="MSU07004.1"/>
    </source>
</evidence>
<dbReference type="PANTHER" id="PTHR43475">
    <property type="entry name" value="METHYLTHIORIBOSE-1-PHOSPHATE ISOMERASE"/>
    <property type="match status" value="1"/>
</dbReference>
<protein>
    <submittedName>
        <fullName evidence="2">S-methyl-5-thioribose-1-phosphate isomerase</fullName>
        <ecNumber evidence="2">5.3.1.23</ecNumber>
    </submittedName>
</protein>
<dbReference type="GO" id="GO:0046523">
    <property type="term" value="F:S-methyl-5-thioribose-1-phosphate isomerase activity"/>
    <property type="evidence" value="ECO:0007669"/>
    <property type="project" value="UniProtKB-EC"/>
</dbReference>
<evidence type="ECO:0000313" key="3">
    <source>
        <dbReference type="Proteomes" id="UP000460549"/>
    </source>
</evidence>
<dbReference type="GO" id="GO:0019509">
    <property type="term" value="P:L-methionine salvage from methylthioadenosine"/>
    <property type="evidence" value="ECO:0007669"/>
    <property type="project" value="TreeGrafter"/>
</dbReference>
<dbReference type="EMBL" id="VUNN01000022">
    <property type="protein sequence ID" value="MSU07004.1"/>
    <property type="molecule type" value="Genomic_DNA"/>
</dbReference>
<gene>
    <name evidence="2" type="ORF">FYJ80_09500</name>
</gene>
<dbReference type="EC" id="5.3.1.23" evidence="2"/>
<dbReference type="NCBIfam" id="NF004326">
    <property type="entry name" value="PRK05720.1"/>
    <property type="match status" value="1"/>
</dbReference>
<dbReference type="InterPro" id="IPR000649">
    <property type="entry name" value="IF-2B-related"/>
</dbReference>